<reference evidence="8 9" key="1">
    <citation type="submission" date="2017-07" db="EMBL/GenBank/DDBJ databases">
        <authorList>
            <person name="Talla V."/>
            <person name="Backstrom N."/>
        </authorList>
    </citation>
    <scope>NUCLEOTIDE SEQUENCE [LARGE SCALE GENOMIC DNA]</scope>
</reference>
<organism evidence="8 9">
    <name type="scientific">Leptidea sinapis</name>
    <dbReference type="NCBI Taxonomy" id="189913"/>
    <lineage>
        <taxon>Eukaryota</taxon>
        <taxon>Metazoa</taxon>
        <taxon>Ecdysozoa</taxon>
        <taxon>Arthropoda</taxon>
        <taxon>Hexapoda</taxon>
        <taxon>Insecta</taxon>
        <taxon>Pterygota</taxon>
        <taxon>Neoptera</taxon>
        <taxon>Endopterygota</taxon>
        <taxon>Lepidoptera</taxon>
        <taxon>Glossata</taxon>
        <taxon>Ditrysia</taxon>
        <taxon>Papilionoidea</taxon>
        <taxon>Pieridae</taxon>
        <taxon>Dismorphiinae</taxon>
        <taxon>Leptidea</taxon>
    </lineage>
</organism>
<gene>
    <name evidence="8" type="ORF">LSINAPIS_LOCUS13135</name>
</gene>
<accession>A0A5E4R0P4</accession>
<dbReference type="AlphaFoldDB" id="A0A5E4R0P4"/>
<dbReference type="GO" id="GO:0016020">
    <property type="term" value="C:membrane"/>
    <property type="evidence" value="ECO:0007669"/>
    <property type="project" value="UniProtKB-SubCell"/>
</dbReference>
<evidence type="ECO:0000256" key="3">
    <source>
        <dbReference type="ARBA" id="ARBA00022989"/>
    </source>
</evidence>
<evidence type="ECO:0000313" key="8">
    <source>
        <dbReference type="EMBL" id="VVD03064.1"/>
    </source>
</evidence>
<dbReference type="Pfam" id="PF24456">
    <property type="entry name" value="RHD_RETREG1-3"/>
    <property type="match status" value="1"/>
</dbReference>
<feature type="domain" description="RETREG1-3/ARL6IP-like N-terminal reticulon-homology" evidence="7">
    <location>
        <begin position="32"/>
        <end position="168"/>
    </location>
</feature>
<evidence type="ECO:0000256" key="6">
    <source>
        <dbReference type="SAM" id="Phobius"/>
    </source>
</evidence>
<dbReference type="OrthoDB" id="7476315at2759"/>
<comment type="subcellular location">
    <subcellularLocation>
        <location evidence="1">Membrane</location>
        <topology evidence="1">Multi-pass membrane protein</topology>
    </subcellularLocation>
</comment>
<keyword evidence="3 6" id="KW-1133">Transmembrane helix</keyword>
<evidence type="ECO:0000259" key="7">
    <source>
        <dbReference type="Pfam" id="PF24456"/>
    </source>
</evidence>
<sequence length="346" mass="40546">MFKKIFMWKKRSEQNETNKDEKSLFLEIFYGIIEDVFYWRNSWFSLLFILNLHLIFFVVFYRQHNLLQILCGIFIFILCVDALEIWLKYKHRTTCLKRLAQRSGSTSFIDANEIYIWTKTQISHYIELREANPTKAFLIMKIVFSILFLFGKYMSGYVLFYILFISIVFLNKYLPPIKSLILKIHHTSEDCDTEFEGLVPDASQANLDLLTLETDFRVLSDEKQSLDDWNPHDLPMEDVSDSSDNSSSLVTNISMEKLNRLDKDVDVSDSSDEDYIPKDQHIEQIQTTLDIQPQDTWTSSAYNALSTLGGAVSNIVYRHPEENKRKRFTSNDSSDGFEMIDKNDVM</sequence>
<evidence type="ECO:0000256" key="5">
    <source>
        <dbReference type="SAM" id="MobiDB-lite"/>
    </source>
</evidence>
<keyword evidence="2 6" id="KW-0812">Transmembrane</keyword>
<name>A0A5E4R0P4_9NEOP</name>
<dbReference type="EMBL" id="FZQP02006554">
    <property type="protein sequence ID" value="VVD03064.1"/>
    <property type="molecule type" value="Genomic_DNA"/>
</dbReference>
<proteinExistence type="predicted"/>
<keyword evidence="9" id="KW-1185">Reference proteome</keyword>
<evidence type="ECO:0000256" key="1">
    <source>
        <dbReference type="ARBA" id="ARBA00004141"/>
    </source>
</evidence>
<evidence type="ECO:0000256" key="2">
    <source>
        <dbReference type="ARBA" id="ARBA00022692"/>
    </source>
</evidence>
<feature type="region of interest" description="Disordered" evidence="5">
    <location>
        <begin position="228"/>
        <end position="248"/>
    </location>
</feature>
<evidence type="ECO:0000256" key="4">
    <source>
        <dbReference type="ARBA" id="ARBA00023136"/>
    </source>
</evidence>
<feature type="region of interest" description="Disordered" evidence="5">
    <location>
        <begin position="326"/>
        <end position="346"/>
    </location>
</feature>
<dbReference type="InterPro" id="IPR057282">
    <property type="entry name" value="RETREG1-3-like_RHD"/>
</dbReference>
<dbReference type="Proteomes" id="UP000324832">
    <property type="component" value="Unassembled WGS sequence"/>
</dbReference>
<feature type="transmembrane region" description="Helical" evidence="6">
    <location>
        <begin position="43"/>
        <end position="61"/>
    </location>
</feature>
<keyword evidence="4 6" id="KW-0472">Membrane</keyword>
<dbReference type="GO" id="GO:0005783">
    <property type="term" value="C:endoplasmic reticulum"/>
    <property type="evidence" value="ECO:0007669"/>
    <property type="project" value="UniProtKB-ARBA"/>
</dbReference>
<feature type="transmembrane region" description="Helical" evidence="6">
    <location>
        <begin position="67"/>
        <end position="87"/>
    </location>
</feature>
<evidence type="ECO:0000313" key="9">
    <source>
        <dbReference type="Proteomes" id="UP000324832"/>
    </source>
</evidence>
<protein>
    <recommendedName>
        <fullName evidence="7">RETREG1-3/ARL6IP-like N-terminal reticulon-homology domain-containing protein</fullName>
    </recommendedName>
</protein>